<feature type="region of interest" description="Disordered" evidence="7">
    <location>
        <begin position="51"/>
        <end position="70"/>
    </location>
</feature>
<dbReference type="InterPro" id="IPR007219">
    <property type="entry name" value="XnlR_reg_dom"/>
</dbReference>
<evidence type="ECO:0000256" key="2">
    <source>
        <dbReference type="ARBA" id="ARBA00022723"/>
    </source>
</evidence>
<dbReference type="GO" id="GO:0000981">
    <property type="term" value="F:DNA-binding transcription factor activity, RNA polymerase II-specific"/>
    <property type="evidence" value="ECO:0007669"/>
    <property type="project" value="InterPro"/>
</dbReference>
<dbReference type="GO" id="GO:0005634">
    <property type="term" value="C:nucleus"/>
    <property type="evidence" value="ECO:0007669"/>
    <property type="project" value="UniProtKB-SubCell"/>
</dbReference>
<keyword evidence="8" id="KW-1133">Transmembrane helix</keyword>
<evidence type="ECO:0000313" key="10">
    <source>
        <dbReference type="EMBL" id="CAG8388136.1"/>
    </source>
</evidence>
<keyword evidence="4" id="KW-0238">DNA-binding</keyword>
<keyword evidence="8" id="KW-0812">Transmembrane</keyword>
<dbReference type="OrthoDB" id="3014581at2759"/>
<evidence type="ECO:0000256" key="4">
    <source>
        <dbReference type="ARBA" id="ARBA00023125"/>
    </source>
</evidence>
<proteinExistence type="predicted"/>
<keyword evidence="6" id="KW-0539">Nucleus</keyword>
<evidence type="ECO:0000313" key="11">
    <source>
        <dbReference type="Proteomes" id="UP001152646"/>
    </source>
</evidence>
<dbReference type="Proteomes" id="UP001152646">
    <property type="component" value="Unassembled WGS sequence"/>
</dbReference>
<comment type="caution">
    <text evidence="10">The sequence shown here is derived from an EMBL/GenBank/DDBJ whole genome shotgun (WGS) entry which is preliminary data.</text>
</comment>
<accession>A0A9W4JBT1</accession>
<evidence type="ECO:0000256" key="8">
    <source>
        <dbReference type="SAM" id="Phobius"/>
    </source>
</evidence>
<dbReference type="CDD" id="cd12148">
    <property type="entry name" value="fungal_TF_MHR"/>
    <property type="match status" value="1"/>
</dbReference>
<dbReference type="InterPro" id="IPR036864">
    <property type="entry name" value="Zn2-C6_fun-type_DNA-bd_sf"/>
</dbReference>
<evidence type="ECO:0000256" key="7">
    <source>
        <dbReference type="SAM" id="MobiDB-lite"/>
    </source>
</evidence>
<dbReference type="CDD" id="cd00067">
    <property type="entry name" value="GAL4"/>
    <property type="match status" value="1"/>
</dbReference>
<feature type="transmembrane region" description="Helical" evidence="8">
    <location>
        <begin position="550"/>
        <end position="568"/>
    </location>
</feature>
<dbReference type="Pfam" id="PF00172">
    <property type="entry name" value="Zn_clus"/>
    <property type="match status" value="1"/>
</dbReference>
<dbReference type="InterPro" id="IPR050613">
    <property type="entry name" value="Sec_Metabolite_Reg"/>
</dbReference>
<keyword evidence="5" id="KW-0804">Transcription</keyword>
<evidence type="ECO:0000259" key="9">
    <source>
        <dbReference type="PROSITE" id="PS50048"/>
    </source>
</evidence>
<reference evidence="10" key="1">
    <citation type="submission" date="2021-07" db="EMBL/GenBank/DDBJ databases">
        <authorList>
            <person name="Branca A.L. A."/>
        </authorList>
    </citation>
    <scope>NUCLEOTIDE SEQUENCE</scope>
</reference>
<dbReference type="InterPro" id="IPR001138">
    <property type="entry name" value="Zn2Cys6_DnaBD"/>
</dbReference>
<dbReference type="GO" id="GO:0006351">
    <property type="term" value="P:DNA-templated transcription"/>
    <property type="evidence" value="ECO:0007669"/>
    <property type="project" value="InterPro"/>
</dbReference>
<organism evidence="10 11">
    <name type="scientific">Penicillium salamii</name>
    <dbReference type="NCBI Taxonomy" id="1612424"/>
    <lineage>
        <taxon>Eukaryota</taxon>
        <taxon>Fungi</taxon>
        <taxon>Dikarya</taxon>
        <taxon>Ascomycota</taxon>
        <taxon>Pezizomycotina</taxon>
        <taxon>Eurotiomycetes</taxon>
        <taxon>Eurotiomycetidae</taxon>
        <taxon>Eurotiales</taxon>
        <taxon>Aspergillaceae</taxon>
        <taxon>Penicillium</taxon>
    </lineage>
</organism>
<dbReference type="Gene3D" id="4.10.240.10">
    <property type="entry name" value="Zn(2)-C6 fungal-type DNA-binding domain"/>
    <property type="match status" value="1"/>
</dbReference>
<dbReference type="PANTHER" id="PTHR31001:SF90">
    <property type="entry name" value="CENTROMERE DNA-BINDING PROTEIN COMPLEX CBF3 SUBUNIT B"/>
    <property type="match status" value="1"/>
</dbReference>
<evidence type="ECO:0000256" key="1">
    <source>
        <dbReference type="ARBA" id="ARBA00004123"/>
    </source>
</evidence>
<keyword evidence="8" id="KW-0472">Membrane</keyword>
<dbReference type="EMBL" id="CAJVPA010000193">
    <property type="protein sequence ID" value="CAG8388136.1"/>
    <property type="molecule type" value="Genomic_DNA"/>
</dbReference>
<dbReference type="SMART" id="SM00066">
    <property type="entry name" value="GAL4"/>
    <property type="match status" value="1"/>
</dbReference>
<dbReference type="PROSITE" id="PS00463">
    <property type="entry name" value="ZN2_CY6_FUNGAL_1"/>
    <property type="match status" value="1"/>
</dbReference>
<sequence length="706" mass="78966">MNRVVKPSAKSSRSRPVSCHFCRSRKLKCSRQFPCSNCTSRGTACQLYPTVSSPDAQSDKEEPPVNQSSNADVLARLRRLEEIVIGNGNPSGPLDRATIQAPSVPSPPTRQFEHPYMMHQGQSSAAAVNWLEGEITSPGSTSSLLKYELEFRVCDVRSALCSSQVAHPEFPRKKCLWLPRHEEAKIITEKYISELTHLHHVVHVPSLRTMIDDLYDGLKESRPIKVGQVSLLMSVLATTTTFWTERDMHHGIFSSVEEANSQSTQWMKLATEVLEYSRYKHLESLEDVQAMVILIFVTTNLVGIASQARHMVSTAISVARELSMHRVDHPNNTGFDVPPPTSARAEIYRRVWWYLVATDWQMSQLSGPQRGTYSIMPSHMMTNKPANMNDEDIVNGTVANGEPMVHPTSMSYCLQRIRLGEFCREITDSAQFGLSDPGTPDYAITKHIDGKICEFAESLPSFFALSQPEQLKADDRRSTGIITQRYILNFLLNTQRCRLHLPYLSHASKDPAYEYSQKACLEAARMVIRTEQQLSQEVIPFVMARLKFSGMLHCVCVAIIVLLIAYCGRNSHQQENQQEKEGGRSELFEAFKILEEAKGQSPFAGRLLESFKTVLRRHSASALPGAGDQLAQSGQASSLSLAPDRICYSTATAAPCSSGHNDDLLMDPTLPALDDLWQVFDESVDSPSVDWTSFFAELDSPFLSVW</sequence>
<dbReference type="GO" id="GO:0003677">
    <property type="term" value="F:DNA binding"/>
    <property type="evidence" value="ECO:0007669"/>
    <property type="project" value="UniProtKB-KW"/>
</dbReference>
<comment type="subcellular location">
    <subcellularLocation>
        <location evidence="1">Nucleus</location>
    </subcellularLocation>
</comment>
<dbReference type="GO" id="GO:0008270">
    <property type="term" value="F:zinc ion binding"/>
    <property type="evidence" value="ECO:0007669"/>
    <property type="project" value="InterPro"/>
</dbReference>
<feature type="domain" description="Zn(2)-C6 fungal-type" evidence="9">
    <location>
        <begin position="18"/>
        <end position="47"/>
    </location>
</feature>
<keyword evidence="3" id="KW-0805">Transcription regulation</keyword>
<dbReference type="SUPFAM" id="SSF57701">
    <property type="entry name" value="Zn2/Cys6 DNA-binding domain"/>
    <property type="match status" value="1"/>
</dbReference>
<evidence type="ECO:0000256" key="3">
    <source>
        <dbReference type="ARBA" id="ARBA00023015"/>
    </source>
</evidence>
<dbReference type="AlphaFoldDB" id="A0A9W4JBT1"/>
<keyword evidence="2" id="KW-0479">Metal-binding</keyword>
<dbReference type="PANTHER" id="PTHR31001">
    <property type="entry name" value="UNCHARACTERIZED TRANSCRIPTIONAL REGULATORY PROTEIN"/>
    <property type="match status" value="1"/>
</dbReference>
<name>A0A9W4JBT1_9EURO</name>
<evidence type="ECO:0000256" key="6">
    <source>
        <dbReference type="ARBA" id="ARBA00023242"/>
    </source>
</evidence>
<dbReference type="Pfam" id="PF04082">
    <property type="entry name" value="Fungal_trans"/>
    <property type="match status" value="1"/>
</dbReference>
<protein>
    <recommendedName>
        <fullName evidence="9">Zn(2)-C6 fungal-type domain-containing protein</fullName>
    </recommendedName>
</protein>
<gene>
    <name evidence="10" type="ORF">PSALAMII_LOCUS6779</name>
</gene>
<dbReference type="PROSITE" id="PS50048">
    <property type="entry name" value="ZN2_CY6_FUNGAL_2"/>
    <property type="match status" value="1"/>
</dbReference>
<evidence type="ECO:0000256" key="5">
    <source>
        <dbReference type="ARBA" id="ARBA00023163"/>
    </source>
</evidence>